<proteinExistence type="predicted"/>
<feature type="compositionally biased region" description="Low complexity" evidence="1">
    <location>
        <begin position="2424"/>
        <end position="2440"/>
    </location>
</feature>
<dbReference type="InterPro" id="IPR036397">
    <property type="entry name" value="RNaseH_sf"/>
</dbReference>
<name>A0ABQ9GX79_9NEOP</name>
<feature type="compositionally biased region" description="Basic residues" evidence="1">
    <location>
        <begin position="2216"/>
        <end position="2229"/>
    </location>
</feature>
<feature type="compositionally biased region" description="Basic and acidic residues" evidence="1">
    <location>
        <begin position="1408"/>
        <end position="1422"/>
    </location>
</feature>
<feature type="compositionally biased region" description="Basic residues" evidence="1">
    <location>
        <begin position="2331"/>
        <end position="2341"/>
    </location>
</feature>
<dbReference type="Gene3D" id="3.30.420.10">
    <property type="entry name" value="Ribonuclease H-like superfamily/Ribonuclease H"/>
    <property type="match status" value="1"/>
</dbReference>
<feature type="region of interest" description="Disordered" evidence="1">
    <location>
        <begin position="2316"/>
        <end position="2343"/>
    </location>
</feature>
<dbReference type="Proteomes" id="UP001159363">
    <property type="component" value="Chromosome 7"/>
</dbReference>
<feature type="region of interest" description="Disordered" evidence="1">
    <location>
        <begin position="2420"/>
        <end position="2457"/>
    </location>
</feature>
<accession>A0ABQ9GX79</accession>
<feature type="compositionally biased region" description="Polar residues" evidence="1">
    <location>
        <begin position="2441"/>
        <end position="2452"/>
    </location>
</feature>
<feature type="region of interest" description="Disordered" evidence="1">
    <location>
        <begin position="856"/>
        <end position="897"/>
    </location>
</feature>
<feature type="region of interest" description="Disordered" evidence="1">
    <location>
        <begin position="1392"/>
        <end position="1424"/>
    </location>
</feature>
<feature type="compositionally biased region" description="Basic and acidic residues" evidence="1">
    <location>
        <begin position="861"/>
        <end position="878"/>
    </location>
</feature>
<evidence type="ECO:0000313" key="3">
    <source>
        <dbReference type="Proteomes" id="UP001159363"/>
    </source>
</evidence>
<reference evidence="2 3" key="1">
    <citation type="submission" date="2023-02" db="EMBL/GenBank/DDBJ databases">
        <title>LHISI_Scaffold_Assembly.</title>
        <authorList>
            <person name="Stuart O.P."/>
            <person name="Cleave R."/>
            <person name="Magrath M.J.L."/>
            <person name="Mikheyev A.S."/>
        </authorList>
    </citation>
    <scope>NUCLEOTIDE SEQUENCE [LARGE SCALE GENOMIC DNA]</scope>
    <source>
        <strain evidence="2">Daus_M_001</strain>
        <tissue evidence="2">Leg muscle</tissue>
    </source>
</reference>
<evidence type="ECO:0000256" key="1">
    <source>
        <dbReference type="SAM" id="MobiDB-lite"/>
    </source>
</evidence>
<feature type="region of interest" description="Disordered" evidence="1">
    <location>
        <begin position="80"/>
        <end position="109"/>
    </location>
</feature>
<sequence length="2535" mass="280857">MQRERESVQDSTTPLDCQSIEEYVTLSDDCEGTRADVEASASSAVRTPRSIIPTSRDFISRYAGQLYDSAAASVGGWFSEKGGSSRTSGGHRRPGVVRNSPRHHGETTSPTIPFLAVRRTPRFTVPRPPPPSPTPIFSRAENRGNKFYGDLAERASAGARKHFYYSLSAVSCGQTAARRTVRRQPITVFDLRSARREFRREHTSLLSESRSRPAATYVTYAANDRVSLLASVPLLADTADESLTMCFEGLFWMLHMLLKLPMYRTDCLSSSRRQNMVMAIVNVNQETVTLICQNAITITMVPHDLNLSGSTYFQFLEDLSAEHFEEVTLDARGPIAWPPRSPDIAPPDFCLRGHTKSTVCATPLGTRDELITWIRRAADIINATLQPMHMCVATCFSAALPEWAIVADTLNRHLAPMGEGEKQFVLFLPYEAGAVFCCAIKFLPLFSPESESWFQLRPRKQEGLLSIYEPSRVTLIPGCGESRLWATTHLAPKMLREQRPEVDQATERSGGRKMSTLKTSTNVGNVHLESRGSRFISSFLLANRLFSRTRRLSSLTSRTKQSFQLCTAPDSPRDFCPPQPQSRVSAFYAPATQFPGGRRGRGGKAGVKYAFRSRRLEQFFLRKGDLPLGRGEDEKRREKCERTKAAGRTKYRVVKKTIPRTGNLLLTTFYTLSHQPPLVVGAAPGKGKEPSAVVNNLPSNGALYTAGGGRLSGGADHCSQSGYPPASFATRNTSPASIEVISLQPEALVAKPGLCSVPRGIPQSLLRKLPTVDSEVIAHFQNTLTDLVVLPISLAGTLISQEIPLRTLYNFITNNEHGNVATALVKAQSRSKPLRETDRGDSWIPTACQSQPAARCGSHARRMDEIEVEQRRSKDARGNESTSRKAPTSLRCPPPSTHEISVSNIPACRGLTSNHEPHLALLSAVIECLATYTRQWYTYYNNCLKILPREKFSRLHFPLGNGIRGARPHQVLKRSSLSLQEQKLRHLAPKSEDKAAFPPLKYGCKWVSLSHLFLRGLTKNVYCSLRIDSAKDTLVTTTRLKQALKHFTNDNRCQTTLSEDDIPSLSDGWLTRQQPKAFQYPWLKELKEEGWGEELTVKPLCSRPLNRLPDFAEWERTAQNRHDSATGRIYTRSFDLKALACLDMLRSPNSRKHSAKGNVCAKQLTFKPLNLGLHAWVFEQLLTGWIQGSMRRANGALCVQRRTSLSVHVFTTAAAAAAAATSVISLLSAHHRRSAMPGYRPPNWLDLTFTPEGLNVHRKVPNTYLMKLPSERREVAISLEWLSSGNIYTKMSLNFTTQCTTSNKSLFHAHPVVKKPHISPGWGMTSGGASNKLQVNSTTTLFNRESTVRPLAHHCQRLAQSPVRPLAARMRGLASSRSRNTPFSVTLDHMMPKSRAAERLTQSTAGGGKHERGQTIQERTEQGRGSPLLSAYHEFRLQRRRHFPQIHDRVTACNAIATAVQQEHCTSVHSLARNGDVALDIHFKVARKWLLATLSTDILPPDTKTEIRRHPTPNFRPMLYHKRYGILLPQPPYSGSQGLWRRPRGYCLKRRSGIIPRLVASHHRSFDRVHETAARTCGSSRTEQEYWDNDACSVGVTFIAKLTEKLPLWPISSNTPAIVTSDLSRRQSNLVTRDLTEYFTLGHLMSFTASQQVLSLPRASRELLLDCFLEKHISFYGGRAVYSGLAATGTTFAGVLRLCLNHPTLPIRYTRAGTAIKVSQRPVDDGKFAALVPCLACRGYNDGCETHHMSPPLVLLRFWDSDTAVGFTTLEWRDIPTSLTFLSKSKIAVSRRGPPPAPCACVAPTQGRASIVVAIERYICFTRVTRHNVSVRIDSAADIASTFPKHVDITKAGQCCVRLGIIVLENGAVNLRQEGRHTSSQNFRDVSPRLQVSFNQHQCGVGTVGNGTPHYDTSRWSSVPLYNENHYSSLNITRSHAACFRQNVTLVRRYSGRNGRLIRDDRSRSASGLDIVLVDTTTLVESAASLPHDEAILPAGGQLGLARALSTYVCILLPLRATLTHRVGRTVQEVFKRPTCFSEADDAACQTPPAGQRLVRGQTACSLDLVLWLTLLLRPYSMSSSCGREVRLSHAAAATGHDRIFIIGSAVAEQRMQLERAHTEGSRKLECCRGARGPHSGLSQAAVAPARGWSLGSAASEYLWASEEVWADAAHLAPHRLYVKQAELACSFSRCVVLRKLELNARAGETGDPPENPAGQRHRSARLPRVKIRGRRRRELNPASLGERRSSKEAYEGLCARVVYRETSLPRRLTGDYAPEAILVAYSVGFPPAVDSECSARVAICQCGYLAVSRRKQLHAATSRSGGIKKDGRKERKARKRKRGERWRGHELALPSQRLSRETKQLVCARDNPTPPPPTIYTLATPFRATSHLELRLTEIDRSARQPSLLIQCFPAPSSALRPSATLSNSRPFASSSPSPALASTFPTITTTNNSPGGRPSLTHARLLYTWGGDYTCCPDYDSSAAAQCSSRRTPRQHISTNDTSVASIGRQDFSRTKLDMAGPTTFSLDRHASKGGIL</sequence>
<dbReference type="EMBL" id="JARBHB010000008">
    <property type="protein sequence ID" value="KAJ8876625.1"/>
    <property type="molecule type" value="Genomic_DNA"/>
</dbReference>
<gene>
    <name evidence="2" type="ORF">PR048_021070</name>
</gene>
<keyword evidence="3" id="KW-1185">Reference proteome</keyword>
<comment type="caution">
    <text evidence="2">The sequence shown here is derived from an EMBL/GenBank/DDBJ whole genome shotgun (WGS) entry which is preliminary data.</text>
</comment>
<feature type="region of interest" description="Disordered" evidence="1">
    <location>
        <begin position="121"/>
        <end position="140"/>
    </location>
</feature>
<feature type="region of interest" description="Disordered" evidence="1">
    <location>
        <begin position="2203"/>
        <end position="2229"/>
    </location>
</feature>
<protein>
    <submittedName>
        <fullName evidence="2">Uncharacterized protein</fullName>
    </submittedName>
</protein>
<evidence type="ECO:0000313" key="2">
    <source>
        <dbReference type="EMBL" id="KAJ8876625.1"/>
    </source>
</evidence>
<organism evidence="2 3">
    <name type="scientific">Dryococelus australis</name>
    <dbReference type="NCBI Taxonomy" id="614101"/>
    <lineage>
        <taxon>Eukaryota</taxon>
        <taxon>Metazoa</taxon>
        <taxon>Ecdysozoa</taxon>
        <taxon>Arthropoda</taxon>
        <taxon>Hexapoda</taxon>
        <taxon>Insecta</taxon>
        <taxon>Pterygota</taxon>
        <taxon>Neoptera</taxon>
        <taxon>Polyneoptera</taxon>
        <taxon>Phasmatodea</taxon>
        <taxon>Verophasmatodea</taxon>
        <taxon>Anareolatae</taxon>
        <taxon>Phasmatidae</taxon>
        <taxon>Eurycanthinae</taxon>
        <taxon>Dryococelus</taxon>
    </lineage>
</organism>